<evidence type="ECO:0000313" key="11">
    <source>
        <dbReference type="EMBL" id="HIX95725.1"/>
    </source>
</evidence>
<comment type="function">
    <text evidence="8">Part of a membrane-bound complex that couples electron transfer with translocation of ions across the membrane.</text>
</comment>
<dbReference type="Gene3D" id="3.40.50.11540">
    <property type="entry name" value="NADH-ubiquinone oxidoreductase 51kDa subunit"/>
    <property type="match status" value="1"/>
</dbReference>
<keyword evidence="6 8" id="KW-0408">Iron</keyword>
<feature type="binding site" evidence="8">
    <location>
        <position position="405"/>
    </location>
    <ligand>
        <name>[4Fe-4S] cluster</name>
        <dbReference type="ChEBI" id="CHEBI:49883"/>
        <label>2</label>
    </ligand>
</feature>
<evidence type="ECO:0000256" key="9">
    <source>
        <dbReference type="SAM" id="MobiDB-lite"/>
    </source>
</evidence>
<evidence type="ECO:0000256" key="4">
    <source>
        <dbReference type="ARBA" id="ARBA00022737"/>
    </source>
</evidence>
<evidence type="ECO:0000256" key="7">
    <source>
        <dbReference type="ARBA" id="ARBA00023014"/>
    </source>
</evidence>
<feature type="compositionally biased region" description="Basic and acidic residues" evidence="9">
    <location>
        <begin position="10"/>
        <end position="22"/>
    </location>
</feature>
<dbReference type="Gene3D" id="3.30.70.20">
    <property type="match status" value="1"/>
</dbReference>
<dbReference type="GO" id="GO:0005886">
    <property type="term" value="C:plasma membrane"/>
    <property type="evidence" value="ECO:0007669"/>
    <property type="project" value="UniProtKB-SubCell"/>
</dbReference>
<reference evidence="11" key="2">
    <citation type="submission" date="2021-04" db="EMBL/GenBank/DDBJ databases">
        <authorList>
            <person name="Gilroy R."/>
        </authorList>
    </citation>
    <scope>NUCLEOTIDE SEQUENCE</scope>
    <source>
        <strain evidence="11">ChiHecec2B26-7398</strain>
    </source>
</reference>
<keyword evidence="7 8" id="KW-0411">Iron-sulfur</keyword>
<dbReference type="Pfam" id="PF12838">
    <property type="entry name" value="Fer4_7"/>
    <property type="match status" value="1"/>
</dbReference>
<feature type="region of interest" description="Disordered" evidence="9">
    <location>
        <begin position="1"/>
        <end position="22"/>
    </location>
</feature>
<comment type="subunit">
    <text evidence="8">The complex is composed of six subunits: RnfA, RnfB, RnfC, RnfD, RnfE and RnfG.</text>
</comment>
<dbReference type="InterPro" id="IPR017900">
    <property type="entry name" value="4Fe4S_Fe_S_CS"/>
</dbReference>
<keyword evidence="8" id="KW-1003">Cell membrane</keyword>
<organism evidence="11 12">
    <name type="scientific">Candidatus Gemmiger excrementipullorum</name>
    <dbReference type="NCBI Taxonomy" id="2838610"/>
    <lineage>
        <taxon>Bacteria</taxon>
        <taxon>Bacillati</taxon>
        <taxon>Bacillota</taxon>
        <taxon>Clostridia</taxon>
        <taxon>Eubacteriales</taxon>
        <taxon>Gemmiger</taxon>
    </lineage>
</organism>
<comment type="caution">
    <text evidence="11">The sequence shown here is derived from an EMBL/GenBank/DDBJ whole genome shotgun (WGS) entry which is preliminary data.</text>
</comment>
<feature type="binding site" evidence="8">
    <location>
        <position position="401"/>
    </location>
    <ligand>
        <name>[4Fe-4S] cluster</name>
        <dbReference type="ChEBI" id="CHEBI:49883"/>
        <label>1</label>
    </ligand>
</feature>
<keyword evidence="2 8" id="KW-0004">4Fe-4S</keyword>
<dbReference type="NCBIfam" id="NF003454">
    <property type="entry name" value="PRK05035.1"/>
    <property type="match status" value="1"/>
</dbReference>
<feature type="binding site" evidence="8">
    <location>
        <position position="395"/>
    </location>
    <ligand>
        <name>[4Fe-4S] cluster</name>
        <dbReference type="ChEBI" id="CHEBI:49883"/>
        <label>1</label>
    </ligand>
</feature>
<comment type="cofactor">
    <cofactor evidence="8">
        <name>[4Fe-4S] cluster</name>
        <dbReference type="ChEBI" id="CHEBI:49883"/>
    </cofactor>
    <text evidence="8">Binds 2 [4Fe-4S] clusters per subunit.</text>
</comment>
<dbReference type="GO" id="GO:0009055">
    <property type="term" value="F:electron transfer activity"/>
    <property type="evidence" value="ECO:0007669"/>
    <property type="project" value="InterPro"/>
</dbReference>
<dbReference type="HAMAP" id="MF_00461">
    <property type="entry name" value="RsxC_RnfC"/>
    <property type="match status" value="1"/>
</dbReference>
<name>A0A9D1Y2E1_9FIRM</name>
<dbReference type="PANTHER" id="PTHR43034:SF2">
    <property type="entry name" value="ION-TRANSLOCATING OXIDOREDUCTASE COMPLEX SUBUNIT C"/>
    <property type="match status" value="1"/>
</dbReference>
<keyword evidence="3 8" id="KW-0479">Metal-binding</keyword>
<dbReference type="InterPro" id="IPR017896">
    <property type="entry name" value="4Fe4S_Fe-S-bd"/>
</dbReference>
<dbReference type="Gene3D" id="3.10.20.600">
    <property type="match status" value="1"/>
</dbReference>
<dbReference type="EC" id="7.-.-.-" evidence="8"/>
<dbReference type="Proteomes" id="UP000886751">
    <property type="component" value="Unassembled WGS sequence"/>
</dbReference>
<evidence type="ECO:0000256" key="2">
    <source>
        <dbReference type="ARBA" id="ARBA00022485"/>
    </source>
</evidence>
<feature type="binding site" evidence="8">
    <location>
        <position position="434"/>
    </location>
    <ligand>
        <name>[4Fe-4S] cluster</name>
        <dbReference type="ChEBI" id="CHEBI:49883"/>
        <label>2</label>
    </ligand>
</feature>
<dbReference type="NCBIfam" id="TIGR01945">
    <property type="entry name" value="rnfC"/>
    <property type="match status" value="1"/>
</dbReference>
<feature type="binding site" evidence="8">
    <location>
        <position position="444"/>
    </location>
    <ligand>
        <name>[4Fe-4S] cluster</name>
        <dbReference type="ChEBI" id="CHEBI:49883"/>
        <label>1</label>
    </ligand>
</feature>
<dbReference type="PANTHER" id="PTHR43034">
    <property type="entry name" value="ION-TRANSLOCATING OXIDOREDUCTASE COMPLEX SUBUNIT C"/>
    <property type="match status" value="1"/>
</dbReference>
<dbReference type="InterPro" id="IPR026902">
    <property type="entry name" value="RnfC_N"/>
</dbReference>
<evidence type="ECO:0000256" key="1">
    <source>
        <dbReference type="ARBA" id="ARBA00022448"/>
    </source>
</evidence>
<feature type="binding site" evidence="8">
    <location>
        <position position="437"/>
    </location>
    <ligand>
        <name>[4Fe-4S] cluster</name>
        <dbReference type="ChEBI" id="CHEBI:49883"/>
        <label>2</label>
    </ligand>
</feature>
<accession>A0A9D1Y2E1</accession>
<keyword evidence="8" id="KW-0472">Membrane</keyword>
<feature type="binding site" evidence="8">
    <location>
        <position position="440"/>
    </location>
    <ligand>
        <name>[4Fe-4S] cluster</name>
        <dbReference type="ChEBI" id="CHEBI:49883"/>
        <label>2</label>
    </ligand>
</feature>
<dbReference type="PROSITE" id="PS51379">
    <property type="entry name" value="4FE4S_FER_2"/>
    <property type="match status" value="2"/>
</dbReference>
<dbReference type="EMBL" id="DXEI01000143">
    <property type="protein sequence ID" value="HIX95725.1"/>
    <property type="molecule type" value="Genomic_DNA"/>
</dbReference>
<evidence type="ECO:0000256" key="6">
    <source>
        <dbReference type="ARBA" id="ARBA00023004"/>
    </source>
</evidence>
<reference evidence="11" key="1">
    <citation type="journal article" date="2021" name="PeerJ">
        <title>Extensive microbial diversity within the chicken gut microbiome revealed by metagenomics and culture.</title>
        <authorList>
            <person name="Gilroy R."/>
            <person name="Ravi A."/>
            <person name="Getino M."/>
            <person name="Pursley I."/>
            <person name="Horton D.L."/>
            <person name="Alikhan N.F."/>
            <person name="Baker D."/>
            <person name="Gharbi K."/>
            <person name="Hall N."/>
            <person name="Watson M."/>
            <person name="Adriaenssens E.M."/>
            <person name="Foster-Nyarko E."/>
            <person name="Jarju S."/>
            <person name="Secka A."/>
            <person name="Antonio M."/>
            <person name="Oren A."/>
            <person name="Chaudhuri R.R."/>
            <person name="La Ragione R."/>
            <person name="Hildebrand F."/>
            <person name="Pallen M.J."/>
        </authorList>
    </citation>
    <scope>NUCLEOTIDE SEQUENCE</scope>
    <source>
        <strain evidence="11">ChiHecec2B26-7398</strain>
    </source>
</reference>
<proteinExistence type="inferred from homology"/>
<keyword evidence="8" id="KW-1278">Translocase</keyword>
<keyword evidence="1 8" id="KW-0813">Transport</keyword>
<comment type="subcellular location">
    <subcellularLocation>
        <location evidence="8">Cell membrane</location>
        <topology evidence="8">Peripheral membrane protein</topology>
    </subcellularLocation>
</comment>
<dbReference type="InterPro" id="IPR010208">
    <property type="entry name" value="Ion_transpt_RnfC/RsxC"/>
</dbReference>
<evidence type="ECO:0000256" key="3">
    <source>
        <dbReference type="ARBA" id="ARBA00022723"/>
    </source>
</evidence>
<feature type="domain" description="4Fe-4S ferredoxin-type" evidence="10">
    <location>
        <begin position="424"/>
        <end position="454"/>
    </location>
</feature>
<dbReference type="InterPro" id="IPR011538">
    <property type="entry name" value="Nuo51_FMN-bd"/>
</dbReference>
<dbReference type="SUPFAM" id="SSF46548">
    <property type="entry name" value="alpha-helical ferredoxin"/>
    <property type="match status" value="1"/>
</dbReference>
<dbReference type="GO" id="GO:0051539">
    <property type="term" value="F:4 iron, 4 sulfur cluster binding"/>
    <property type="evidence" value="ECO:0007669"/>
    <property type="project" value="UniProtKB-KW"/>
</dbReference>
<feature type="domain" description="4Fe-4S ferredoxin-type" evidence="10">
    <location>
        <begin position="385"/>
        <end position="415"/>
    </location>
</feature>
<sequence length="470" mass="49099">MESVSPAGKRPQDGAFCERRNGGDRLFKSLKRSAKGADVPHGKATAGQPTVQMPVPEHVVIPMSMHIGAPAEPVVKKGDAVLVGTLIGQAKGFVSANVHSSVSGTVLDVAPMRMVNGVMTTAVAIKTDGSQTVDPSCVPPTVTDKASLLAAIQACGLVGVGGAGFPTHVKLAADTIDTLLINAAECEPYLTTDCREMLECSDTIISGIQAVMRYCEIPKCIIGIERNKPECIDLMCSLVRGMKGVSVKPLPMRYPQGAEKTLVETCTGREVPQTGPAGKPGLPADVGCVIMNVTTVSTLGKYLKTGLPLTTKRVTVEGDAIAKPQNVEAPIGTLYRDLIEACGGIKPGVELGKIIFGGPMMGGAAPSADFPVLKQNNGLLLFSKQAATLPEPSACIRCGRCIDACPMGLEPVVAVEAFNNKDFDALKVHCVDLCVACGSCSYACPAKRPVSQTMALAKAWYLGELRKGGR</sequence>
<gene>
    <name evidence="11" type="primary">rsxC</name>
    <name evidence="8" type="synonym">rnfC</name>
    <name evidence="11" type="ORF">H9846_09755</name>
</gene>
<protein>
    <recommendedName>
        <fullName evidence="8">Ion-translocating oxidoreductase complex subunit C</fullName>
        <ecNumber evidence="8">7.-.-.-</ecNumber>
    </recommendedName>
    <alternativeName>
        <fullName evidence="8">Rnf electron transport complex subunit C</fullName>
    </alternativeName>
</protein>
<dbReference type="SUPFAM" id="SSF142019">
    <property type="entry name" value="Nqo1 FMN-binding domain-like"/>
    <property type="match status" value="1"/>
</dbReference>
<keyword evidence="5 8" id="KW-0249">Electron transport</keyword>
<dbReference type="AlphaFoldDB" id="A0A9D1Y2E1"/>
<dbReference type="Pfam" id="PF01512">
    <property type="entry name" value="Complex1_51K"/>
    <property type="match status" value="1"/>
</dbReference>
<dbReference type="Pfam" id="PF10531">
    <property type="entry name" value="SLBB"/>
    <property type="match status" value="1"/>
</dbReference>
<dbReference type="PROSITE" id="PS00198">
    <property type="entry name" value="4FE4S_FER_1"/>
    <property type="match status" value="1"/>
</dbReference>
<dbReference type="Pfam" id="PF13375">
    <property type="entry name" value="RnfC_N"/>
    <property type="match status" value="1"/>
</dbReference>
<dbReference type="GO" id="GO:0022900">
    <property type="term" value="P:electron transport chain"/>
    <property type="evidence" value="ECO:0007669"/>
    <property type="project" value="UniProtKB-UniRule"/>
</dbReference>
<evidence type="ECO:0000256" key="5">
    <source>
        <dbReference type="ARBA" id="ARBA00022982"/>
    </source>
</evidence>
<feature type="binding site" evidence="8">
    <location>
        <position position="398"/>
    </location>
    <ligand>
        <name>[4Fe-4S] cluster</name>
        <dbReference type="ChEBI" id="CHEBI:49883"/>
        <label>1</label>
    </ligand>
</feature>
<evidence type="ECO:0000313" key="12">
    <source>
        <dbReference type="Proteomes" id="UP000886751"/>
    </source>
</evidence>
<comment type="similarity">
    <text evidence="8">Belongs to the 4Fe4S bacterial-type ferredoxin family. RnfC subfamily.</text>
</comment>
<dbReference type="InterPro" id="IPR037225">
    <property type="entry name" value="Nuo51_FMN-bd_sf"/>
</dbReference>
<evidence type="ECO:0000256" key="8">
    <source>
        <dbReference type="HAMAP-Rule" id="MF_00461"/>
    </source>
</evidence>
<dbReference type="GO" id="GO:0046872">
    <property type="term" value="F:metal ion binding"/>
    <property type="evidence" value="ECO:0007669"/>
    <property type="project" value="UniProtKB-KW"/>
</dbReference>
<keyword evidence="4 8" id="KW-0677">Repeat</keyword>
<dbReference type="InterPro" id="IPR019554">
    <property type="entry name" value="Soluble_ligand-bd"/>
</dbReference>
<evidence type="ECO:0000259" key="10">
    <source>
        <dbReference type="PROSITE" id="PS51379"/>
    </source>
</evidence>